<evidence type="ECO:0000313" key="1">
    <source>
        <dbReference type="EMBL" id="SEO73216.1"/>
    </source>
</evidence>
<evidence type="ECO:0000313" key="2">
    <source>
        <dbReference type="Proteomes" id="UP000198775"/>
    </source>
</evidence>
<keyword evidence="2" id="KW-1185">Reference proteome</keyword>
<dbReference type="AlphaFoldDB" id="A0A1H8S3U7"/>
<protein>
    <submittedName>
        <fullName evidence="1">Uncharacterized protein</fullName>
    </submittedName>
</protein>
<proteinExistence type="predicted"/>
<dbReference type="Proteomes" id="UP000198775">
    <property type="component" value="Unassembled WGS sequence"/>
</dbReference>
<dbReference type="RefSeq" id="WP_092662192.1">
    <property type="nucleotide sequence ID" value="NZ_FOCX01000017.1"/>
</dbReference>
<reference evidence="2" key="1">
    <citation type="submission" date="2016-10" db="EMBL/GenBank/DDBJ databases">
        <authorList>
            <person name="Varghese N."/>
            <person name="Submissions S."/>
        </authorList>
    </citation>
    <scope>NUCLEOTIDE SEQUENCE [LARGE SCALE GENOMIC DNA]</scope>
    <source>
        <strain evidence="2">IBRC-M 10043</strain>
    </source>
</reference>
<sequence>MSTNPHTQATIIDTLGIDRDADVLLDEDGPVSLDELVCLWDELDNPREMLTEPEPLDYEVNGGAYWER</sequence>
<gene>
    <name evidence="1" type="ORF">SAMN05216388_1017137</name>
</gene>
<organism evidence="1 2">
    <name type="scientific">Halorientalis persicus</name>
    <dbReference type="NCBI Taxonomy" id="1367881"/>
    <lineage>
        <taxon>Archaea</taxon>
        <taxon>Methanobacteriati</taxon>
        <taxon>Methanobacteriota</taxon>
        <taxon>Stenosarchaea group</taxon>
        <taxon>Halobacteria</taxon>
        <taxon>Halobacteriales</taxon>
        <taxon>Haloarculaceae</taxon>
        <taxon>Halorientalis</taxon>
    </lineage>
</organism>
<name>A0A1H8S3U7_9EURY</name>
<accession>A0A1H8S3U7</accession>
<dbReference type="EMBL" id="FOCX01000017">
    <property type="protein sequence ID" value="SEO73216.1"/>
    <property type="molecule type" value="Genomic_DNA"/>
</dbReference>